<dbReference type="Pfam" id="PF13347">
    <property type="entry name" value="MFS_2"/>
    <property type="match status" value="1"/>
</dbReference>
<protein>
    <submittedName>
        <fullName evidence="9">MFS transporter</fullName>
    </submittedName>
</protein>
<reference evidence="9 10" key="1">
    <citation type="submission" date="2021-04" db="EMBL/GenBank/DDBJ databases">
        <authorList>
            <person name="Pira H."/>
            <person name="Risdian C."/>
            <person name="Wink J."/>
        </authorList>
    </citation>
    <scope>NUCLEOTIDE SEQUENCE [LARGE SCALE GENOMIC DNA]</scope>
    <source>
        <strain evidence="9 10">WHA3</strain>
    </source>
</reference>
<comment type="caution">
    <text evidence="9">The sequence shown here is derived from an EMBL/GenBank/DDBJ whole genome shotgun (WGS) entry which is preliminary data.</text>
</comment>
<proteinExistence type="predicted"/>
<feature type="transmembrane region" description="Helical" evidence="7">
    <location>
        <begin position="176"/>
        <end position="198"/>
    </location>
</feature>
<keyword evidence="10" id="KW-1185">Reference proteome</keyword>
<keyword evidence="3" id="KW-1003">Cell membrane</keyword>
<gene>
    <name evidence="9" type="ORF">KCG44_00800</name>
</gene>
<dbReference type="PANTHER" id="PTHR11328:SF24">
    <property type="entry name" value="MAJOR FACILITATOR SUPERFAMILY (MFS) PROFILE DOMAIN-CONTAINING PROTEIN"/>
    <property type="match status" value="1"/>
</dbReference>
<organism evidence="9 10">
    <name type="scientific">Pacificimonas pallii</name>
    <dbReference type="NCBI Taxonomy" id="2827236"/>
    <lineage>
        <taxon>Bacteria</taxon>
        <taxon>Pseudomonadati</taxon>
        <taxon>Pseudomonadota</taxon>
        <taxon>Alphaproteobacteria</taxon>
        <taxon>Sphingomonadales</taxon>
        <taxon>Sphingosinicellaceae</taxon>
        <taxon>Pacificimonas</taxon>
    </lineage>
</organism>
<keyword evidence="6 7" id="KW-0472">Membrane</keyword>
<feature type="transmembrane region" description="Helical" evidence="7">
    <location>
        <begin position="22"/>
        <end position="43"/>
    </location>
</feature>
<feature type="transmembrane region" description="Helical" evidence="7">
    <location>
        <begin position="309"/>
        <end position="334"/>
    </location>
</feature>
<dbReference type="PROSITE" id="PS00872">
    <property type="entry name" value="NA_GALACTOSIDE_SYMP"/>
    <property type="match status" value="1"/>
</dbReference>
<dbReference type="InterPro" id="IPR018043">
    <property type="entry name" value="Na/Gal_symport_CS"/>
</dbReference>
<feature type="transmembrane region" description="Helical" evidence="7">
    <location>
        <begin position="219"/>
        <end position="243"/>
    </location>
</feature>
<feature type="transmembrane region" description="Helical" evidence="7">
    <location>
        <begin position="395"/>
        <end position="417"/>
    </location>
</feature>
<dbReference type="PANTHER" id="PTHR11328">
    <property type="entry name" value="MAJOR FACILITATOR SUPERFAMILY DOMAIN-CONTAINING PROTEIN"/>
    <property type="match status" value="1"/>
</dbReference>
<comment type="subcellular location">
    <subcellularLocation>
        <location evidence="1">Cell membrane</location>
        <topology evidence="1">Multi-pass membrane protein</topology>
    </subcellularLocation>
</comment>
<keyword evidence="5 7" id="KW-1133">Transmembrane helix</keyword>
<evidence type="ECO:0000256" key="5">
    <source>
        <dbReference type="ARBA" id="ARBA00022989"/>
    </source>
</evidence>
<dbReference type="InterPro" id="IPR020846">
    <property type="entry name" value="MFS_dom"/>
</dbReference>
<dbReference type="PROSITE" id="PS50850">
    <property type="entry name" value="MFS"/>
    <property type="match status" value="1"/>
</dbReference>
<dbReference type="EMBL" id="JAGSPA010000001">
    <property type="protein sequence ID" value="MBV7255314.1"/>
    <property type="molecule type" value="Genomic_DNA"/>
</dbReference>
<evidence type="ECO:0000259" key="8">
    <source>
        <dbReference type="PROSITE" id="PS50850"/>
    </source>
</evidence>
<evidence type="ECO:0000313" key="9">
    <source>
        <dbReference type="EMBL" id="MBV7255314.1"/>
    </source>
</evidence>
<feature type="transmembrane region" description="Helical" evidence="7">
    <location>
        <begin position="364"/>
        <end position="383"/>
    </location>
</feature>
<feature type="transmembrane region" description="Helical" evidence="7">
    <location>
        <begin position="285"/>
        <end position="303"/>
    </location>
</feature>
<dbReference type="InterPro" id="IPR039672">
    <property type="entry name" value="MFS_2"/>
</dbReference>
<dbReference type="Proteomes" id="UP000722336">
    <property type="component" value="Unassembled WGS sequence"/>
</dbReference>
<feature type="domain" description="Major facilitator superfamily (MFS) profile" evidence="8">
    <location>
        <begin position="218"/>
        <end position="421"/>
    </location>
</feature>
<keyword evidence="2" id="KW-0813">Transport</keyword>
<feature type="transmembrane region" description="Helical" evidence="7">
    <location>
        <begin position="71"/>
        <end position="88"/>
    </location>
</feature>
<evidence type="ECO:0000256" key="1">
    <source>
        <dbReference type="ARBA" id="ARBA00004651"/>
    </source>
</evidence>
<evidence type="ECO:0000256" key="2">
    <source>
        <dbReference type="ARBA" id="ARBA00022448"/>
    </source>
</evidence>
<evidence type="ECO:0000256" key="7">
    <source>
        <dbReference type="SAM" id="Phobius"/>
    </source>
</evidence>
<name>A0ABS6SAB3_9SPHN</name>
<evidence type="ECO:0000256" key="4">
    <source>
        <dbReference type="ARBA" id="ARBA00022692"/>
    </source>
</evidence>
<evidence type="ECO:0000256" key="6">
    <source>
        <dbReference type="ARBA" id="ARBA00023136"/>
    </source>
</evidence>
<evidence type="ECO:0000313" key="10">
    <source>
        <dbReference type="Proteomes" id="UP000722336"/>
    </source>
</evidence>
<sequence>MIGYSVGSIGTGVYMTAPSVLLLYYMTDILGVSPALAGLGVFIPRLWDMVTDPAMGWISDRTRSRWGRRRPYLLVGGIATATSFGLLFSAPDLPGEGWNFAYVLIVYIFSATAYTVFAVPYLAMPAEMSADPHERAGIMAYRMTFAMTGVLIGAAAAPALVTWFGGGREGFAGMSWTMGAICAATMLITFRATVRVPVITPDKIERPALLREAFTLPGFRTLALAYALQLAGLGVFTASAPYVTLHMMRRGEADISFIFLALLGGTLASLLVWDRVSRKTGKTPAYIAAAAISMIGFVAMLLLHGAEDWQALIVMTAIAGIGFGGLQLLPFAMLTDVIHTGRLRGVDAAGSLTGVWTAVEKGSLALGPLIVGLLLSVGGFDAAAQQQGVGVVDTIRWTIGAVPTTLILLSVPALILYHRSQ</sequence>
<feature type="transmembrane region" description="Helical" evidence="7">
    <location>
        <begin position="100"/>
        <end position="123"/>
    </location>
</feature>
<feature type="transmembrane region" description="Helical" evidence="7">
    <location>
        <begin position="144"/>
        <end position="164"/>
    </location>
</feature>
<evidence type="ECO:0000256" key="3">
    <source>
        <dbReference type="ARBA" id="ARBA00022475"/>
    </source>
</evidence>
<keyword evidence="4 7" id="KW-0812">Transmembrane</keyword>
<accession>A0ABS6SAB3</accession>
<feature type="transmembrane region" description="Helical" evidence="7">
    <location>
        <begin position="255"/>
        <end position="273"/>
    </location>
</feature>